<reference evidence="1 2" key="1">
    <citation type="submission" date="2021-03" db="EMBL/GenBank/DDBJ databases">
        <title>Genomic Encyclopedia of Type Strains, Phase IV (KMG-IV): sequencing the most valuable type-strain genomes for metagenomic binning, comparative biology and taxonomic classification.</title>
        <authorList>
            <person name="Goeker M."/>
        </authorList>
    </citation>
    <scope>NUCLEOTIDE SEQUENCE [LARGE SCALE GENOMIC DNA]</scope>
    <source>
        <strain evidence="1 2">DSM 14349</strain>
    </source>
</reference>
<gene>
    <name evidence="1" type="ORF">J2Z32_004486</name>
</gene>
<name>A0ABS4FZ21_9BACL</name>
<dbReference type="RefSeq" id="WP_210091373.1">
    <property type="nucleotide sequence ID" value="NZ_JAGGKG010000037.1"/>
</dbReference>
<keyword evidence="2" id="KW-1185">Reference proteome</keyword>
<sequence length="85" mass="9886">MGRNFATKVYTLQRKKRHIALEEFNFFWDAHEIKNFKSMWNEGKSIKQIAIILDRDPDEVLILAIDQARSGYIKKRQGGAMGVMA</sequence>
<evidence type="ECO:0008006" key="3">
    <source>
        <dbReference type="Google" id="ProtNLM"/>
    </source>
</evidence>
<proteinExistence type="predicted"/>
<evidence type="ECO:0000313" key="2">
    <source>
        <dbReference type="Proteomes" id="UP001519272"/>
    </source>
</evidence>
<evidence type="ECO:0000313" key="1">
    <source>
        <dbReference type="EMBL" id="MBP1907797.1"/>
    </source>
</evidence>
<dbReference type="EMBL" id="JAGGKG010000037">
    <property type="protein sequence ID" value="MBP1907797.1"/>
    <property type="molecule type" value="Genomic_DNA"/>
</dbReference>
<accession>A0ABS4FZ21</accession>
<organism evidence="1 2">
    <name type="scientific">Paenibacillus turicensis</name>
    <dbReference type="NCBI Taxonomy" id="160487"/>
    <lineage>
        <taxon>Bacteria</taxon>
        <taxon>Bacillati</taxon>
        <taxon>Bacillota</taxon>
        <taxon>Bacilli</taxon>
        <taxon>Bacillales</taxon>
        <taxon>Paenibacillaceae</taxon>
        <taxon>Paenibacillus</taxon>
    </lineage>
</organism>
<dbReference type="Proteomes" id="UP001519272">
    <property type="component" value="Unassembled WGS sequence"/>
</dbReference>
<protein>
    <recommendedName>
        <fullName evidence="3">Helix-turn-helix domain containing protein</fullName>
    </recommendedName>
</protein>
<comment type="caution">
    <text evidence="1">The sequence shown here is derived from an EMBL/GenBank/DDBJ whole genome shotgun (WGS) entry which is preliminary data.</text>
</comment>